<reference evidence="2" key="1">
    <citation type="journal article" date="2023" name="Mol. Phylogenet. Evol.">
        <title>Genome-scale phylogeny and comparative genomics of the fungal order Sordariales.</title>
        <authorList>
            <person name="Hensen N."/>
            <person name="Bonometti L."/>
            <person name="Westerberg I."/>
            <person name="Brannstrom I.O."/>
            <person name="Guillou S."/>
            <person name="Cros-Aarteil S."/>
            <person name="Calhoun S."/>
            <person name="Haridas S."/>
            <person name="Kuo A."/>
            <person name="Mondo S."/>
            <person name="Pangilinan J."/>
            <person name="Riley R."/>
            <person name="LaButti K."/>
            <person name="Andreopoulos B."/>
            <person name="Lipzen A."/>
            <person name="Chen C."/>
            <person name="Yan M."/>
            <person name="Daum C."/>
            <person name="Ng V."/>
            <person name="Clum A."/>
            <person name="Steindorff A."/>
            <person name="Ohm R.A."/>
            <person name="Martin F."/>
            <person name="Silar P."/>
            <person name="Natvig D.O."/>
            <person name="Lalanne C."/>
            <person name="Gautier V."/>
            <person name="Ament-Velasquez S.L."/>
            <person name="Kruys A."/>
            <person name="Hutchinson M.I."/>
            <person name="Powell A.J."/>
            <person name="Barry K."/>
            <person name="Miller A.N."/>
            <person name="Grigoriev I.V."/>
            <person name="Debuchy R."/>
            <person name="Gladieux P."/>
            <person name="Hiltunen Thoren M."/>
            <person name="Johannesson H."/>
        </authorList>
    </citation>
    <scope>NUCLEOTIDE SEQUENCE</scope>
    <source>
        <strain evidence="2">CBS 118394</strain>
    </source>
</reference>
<feature type="region of interest" description="Disordered" evidence="1">
    <location>
        <begin position="230"/>
        <end position="255"/>
    </location>
</feature>
<sequence length="255" mass="28854">MGRDVPDQSYEPCDEDSDEYFDNEGFENLDPKLLQEFDYLPVDDDCGLEEFGEDEEDEEDKIADNVEKGNMEFGVGSSAGNKGKDEGKSKERGGPKVYSPPNNGGLLTQRADPGVLILSTVLILRADEANSHSNRGWRVMRLFIQLDTELTVSPETFRRSDTRPKQLRLMTNYRVKTSDDEGFTMLQHGDNIELYTDDPKLRPLPSYAIREVTYALTADLCRVIITRPTKGEKKEDKQSQDDPRKAKRGSPAIYC</sequence>
<dbReference type="EMBL" id="JAUEDM010000001">
    <property type="protein sequence ID" value="KAK3331179.1"/>
    <property type="molecule type" value="Genomic_DNA"/>
</dbReference>
<keyword evidence="3" id="KW-1185">Reference proteome</keyword>
<name>A0AAE0ITX5_9PEZI</name>
<dbReference type="AlphaFoldDB" id="A0AAE0ITX5"/>
<feature type="region of interest" description="Disordered" evidence="1">
    <location>
        <begin position="44"/>
        <end position="106"/>
    </location>
</feature>
<evidence type="ECO:0000313" key="3">
    <source>
        <dbReference type="Proteomes" id="UP001283341"/>
    </source>
</evidence>
<feature type="compositionally biased region" description="Acidic residues" evidence="1">
    <location>
        <begin position="12"/>
        <end position="25"/>
    </location>
</feature>
<dbReference type="Proteomes" id="UP001283341">
    <property type="component" value="Unassembled WGS sequence"/>
</dbReference>
<evidence type="ECO:0000313" key="2">
    <source>
        <dbReference type="EMBL" id="KAK3331179.1"/>
    </source>
</evidence>
<gene>
    <name evidence="2" type="ORF">B0H66DRAFT_598671</name>
</gene>
<proteinExistence type="predicted"/>
<feature type="compositionally biased region" description="Basic and acidic residues" evidence="1">
    <location>
        <begin position="82"/>
        <end position="94"/>
    </location>
</feature>
<dbReference type="SUPFAM" id="SSF52141">
    <property type="entry name" value="Uracil-DNA glycosylase-like"/>
    <property type="match status" value="1"/>
</dbReference>
<feature type="region of interest" description="Disordered" evidence="1">
    <location>
        <begin position="1"/>
        <end position="25"/>
    </location>
</feature>
<reference evidence="2" key="2">
    <citation type="submission" date="2023-06" db="EMBL/GenBank/DDBJ databases">
        <authorList>
            <consortium name="Lawrence Berkeley National Laboratory"/>
            <person name="Haridas S."/>
            <person name="Hensen N."/>
            <person name="Bonometti L."/>
            <person name="Westerberg I."/>
            <person name="Brannstrom I.O."/>
            <person name="Guillou S."/>
            <person name="Cros-Aarteil S."/>
            <person name="Calhoun S."/>
            <person name="Kuo A."/>
            <person name="Mondo S."/>
            <person name="Pangilinan J."/>
            <person name="Riley R."/>
            <person name="Labutti K."/>
            <person name="Andreopoulos B."/>
            <person name="Lipzen A."/>
            <person name="Chen C."/>
            <person name="Yanf M."/>
            <person name="Daum C."/>
            <person name="Ng V."/>
            <person name="Clum A."/>
            <person name="Steindorff A."/>
            <person name="Ohm R."/>
            <person name="Martin F."/>
            <person name="Silar P."/>
            <person name="Natvig D."/>
            <person name="Lalanne C."/>
            <person name="Gautier V."/>
            <person name="Ament-Velasquez S.L."/>
            <person name="Kruys A."/>
            <person name="Hutchinson M.I."/>
            <person name="Powell A.J."/>
            <person name="Barry K."/>
            <person name="Miller A.N."/>
            <person name="Grigoriev I.V."/>
            <person name="Debuchy R."/>
            <person name="Gladieux P."/>
            <person name="Thoren M.H."/>
            <person name="Johannesson H."/>
        </authorList>
    </citation>
    <scope>NUCLEOTIDE SEQUENCE</scope>
    <source>
        <strain evidence="2">CBS 118394</strain>
    </source>
</reference>
<protein>
    <submittedName>
        <fullName evidence="2">Uncharacterized protein</fullName>
    </submittedName>
</protein>
<feature type="compositionally biased region" description="Acidic residues" evidence="1">
    <location>
        <begin position="44"/>
        <end position="61"/>
    </location>
</feature>
<evidence type="ECO:0000256" key="1">
    <source>
        <dbReference type="SAM" id="MobiDB-lite"/>
    </source>
</evidence>
<organism evidence="2 3">
    <name type="scientific">Apodospora peruviana</name>
    <dbReference type="NCBI Taxonomy" id="516989"/>
    <lineage>
        <taxon>Eukaryota</taxon>
        <taxon>Fungi</taxon>
        <taxon>Dikarya</taxon>
        <taxon>Ascomycota</taxon>
        <taxon>Pezizomycotina</taxon>
        <taxon>Sordariomycetes</taxon>
        <taxon>Sordariomycetidae</taxon>
        <taxon>Sordariales</taxon>
        <taxon>Lasiosphaeriaceae</taxon>
        <taxon>Apodospora</taxon>
    </lineage>
</organism>
<feature type="compositionally biased region" description="Basic and acidic residues" evidence="1">
    <location>
        <begin position="230"/>
        <end position="244"/>
    </location>
</feature>
<dbReference type="InterPro" id="IPR036895">
    <property type="entry name" value="Uracil-DNA_glycosylase-like_sf"/>
</dbReference>
<accession>A0AAE0ITX5</accession>
<comment type="caution">
    <text evidence="2">The sequence shown here is derived from an EMBL/GenBank/DDBJ whole genome shotgun (WGS) entry which is preliminary data.</text>
</comment>
<dbReference type="Gene3D" id="3.40.470.10">
    <property type="entry name" value="Uracil-DNA glycosylase-like domain"/>
    <property type="match status" value="1"/>
</dbReference>